<dbReference type="InterPro" id="IPR037272">
    <property type="entry name" value="SNS_sf"/>
</dbReference>
<organism evidence="9">
    <name type="scientific">Chromera velia CCMP2878</name>
    <dbReference type="NCBI Taxonomy" id="1169474"/>
    <lineage>
        <taxon>Eukaryota</taxon>
        <taxon>Sar</taxon>
        <taxon>Alveolata</taxon>
        <taxon>Colpodellida</taxon>
        <taxon>Chromeraceae</taxon>
        <taxon>Chromera</taxon>
    </lineage>
</organism>
<feature type="transmembrane region" description="Helical" evidence="8">
    <location>
        <begin position="445"/>
        <end position="467"/>
    </location>
</feature>
<feature type="transmembrane region" description="Helical" evidence="8">
    <location>
        <begin position="535"/>
        <end position="557"/>
    </location>
</feature>
<feature type="transmembrane region" description="Helical" evidence="8">
    <location>
        <begin position="233"/>
        <end position="254"/>
    </location>
</feature>
<feature type="transmembrane region" description="Helical" evidence="8">
    <location>
        <begin position="274"/>
        <end position="294"/>
    </location>
</feature>
<dbReference type="PROSITE" id="PS00610">
    <property type="entry name" value="NA_NEUROTRAN_SYMP_1"/>
    <property type="match status" value="1"/>
</dbReference>
<evidence type="ECO:0000256" key="6">
    <source>
        <dbReference type="RuleBase" id="RU003732"/>
    </source>
</evidence>
<feature type="transmembrane region" description="Helical" evidence="8">
    <location>
        <begin position="374"/>
        <end position="394"/>
    </location>
</feature>
<dbReference type="AlphaFoldDB" id="A0A0G4HPM2"/>
<evidence type="ECO:0000256" key="1">
    <source>
        <dbReference type="ARBA" id="ARBA00004141"/>
    </source>
</evidence>
<keyword evidence="4 8" id="KW-1133">Transmembrane helix</keyword>
<dbReference type="PANTHER" id="PTHR11616:SF240">
    <property type="entry name" value="BLOATED TUBULES, ISOFORM B-RELATED"/>
    <property type="match status" value="1"/>
</dbReference>
<evidence type="ECO:0000313" key="9">
    <source>
        <dbReference type="EMBL" id="CEM46170.1"/>
    </source>
</evidence>
<evidence type="ECO:0000256" key="7">
    <source>
        <dbReference type="SAM" id="MobiDB-lite"/>
    </source>
</evidence>
<feature type="compositionally biased region" description="Low complexity" evidence="7">
    <location>
        <begin position="623"/>
        <end position="643"/>
    </location>
</feature>
<accession>A0A0G4HPM2</accession>
<comment type="similarity">
    <text evidence="6">Belongs to the sodium:neurotransmitter symporter (SNF) (TC 2.A.22) family.</text>
</comment>
<dbReference type="CDD" id="cd10324">
    <property type="entry name" value="SLC6sbd"/>
    <property type="match status" value="1"/>
</dbReference>
<dbReference type="PROSITE" id="PS50267">
    <property type="entry name" value="NA_NEUROTRAN_SYMP_3"/>
    <property type="match status" value="1"/>
</dbReference>
<feature type="transmembrane region" description="Helical" evidence="8">
    <location>
        <begin position="128"/>
        <end position="148"/>
    </location>
</feature>
<evidence type="ECO:0000256" key="4">
    <source>
        <dbReference type="ARBA" id="ARBA00022989"/>
    </source>
</evidence>
<feature type="transmembrane region" description="Helical" evidence="8">
    <location>
        <begin position="204"/>
        <end position="224"/>
    </location>
</feature>
<feature type="region of interest" description="Disordered" evidence="7">
    <location>
        <begin position="747"/>
        <end position="770"/>
    </location>
</feature>
<feature type="compositionally biased region" description="Acidic residues" evidence="7">
    <location>
        <begin position="747"/>
        <end position="756"/>
    </location>
</feature>
<keyword evidence="5 8" id="KW-0472">Membrane</keyword>
<gene>
    <name evidence="9" type="ORF">Cvel_29853</name>
</gene>
<dbReference type="InterPro" id="IPR000175">
    <property type="entry name" value="Na/ntran_symport"/>
</dbReference>
<dbReference type="NCBIfam" id="NF037979">
    <property type="entry name" value="Na_transp"/>
    <property type="match status" value="1"/>
</dbReference>
<evidence type="ECO:0000256" key="5">
    <source>
        <dbReference type="ARBA" id="ARBA00023136"/>
    </source>
</evidence>
<dbReference type="PhylomeDB" id="A0A0G4HPM2"/>
<comment type="subcellular location">
    <subcellularLocation>
        <location evidence="1">Membrane</location>
        <topology evidence="1">Multi-pass membrane protein</topology>
    </subcellularLocation>
</comment>
<proteinExistence type="inferred from homology"/>
<feature type="transmembrane region" description="Helical" evidence="8">
    <location>
        <begin position="315"/>
        <end position="339"/>
    </location>
</feature>
<protein>
    <recommendedName>
        <fullName evidence="6">Transporter</fullName>
    </recommendedName>
</protein>
<keyword evidence="2 6" id="KW-0813">Transport</keyword>
<feature type="transmembrane region" description="Helical" evidence="8">
    <location>
        <begin position="87"/>
        <end position="107"/>
    </location>
</feature>
<feature type="transmembrane region" description="Helical" evidence="8">
    <location>
        <begin position="414"/>
        <end position="433"/>
    </location>
</feature>
<feature type="region of interest" description="Disordered" evidence="7">
    <location>
        <begin position="567"/>
        <end position="710"/>
    </location>
</feature>
<sequence>MATAHGAVDIVQNGSEEVPPGSLEAGMASVQRREKSSGTLPTALSCDAVKKPQWGSQTEFILTLIGYAVGLGNIWRFPYLVFTNGGAAFLIPYLIITVCLGVPIFALEVGAGQLFQKGVARVWRDLSVWTSGAGLASTLVCFIIGLYYNVLITYSLYYLGVSFRETVPWTEQRDENDNVLMNADIYLRENVLNVSESANAIGAVQWQLLIPFAAAWILIFAILFKGVESFGKVVYFTATFPYLILTALLIRAVTLEGAWLGLRYYLVPEWGRLLNPWVWVAAGQQVFFSLAVGWGTYTTFGALNPRDYNFFKDAWIVPAVNASTSFLAGCAVFGVLGFLSLQQQTDVADLDLEGVRLAFVAYPTAIANMPISPLWSILFFVMLATLGAGSQFGLTETVVDTLIELGFVWKGKRWVTVAGVCFLSFCLGLVYITRAGMFYLDLTDYFAFSICLFFILLVEVFGITLLYGSRRFVRELNDAVGRRLPCFFPFMWCSLVPVLLVALSGAALWQISVGDFSELVCMDHEDETCKSETAWIRPVGFIVAFIVVTPLVIAPIVELYKGRGVKGAKVGGKNEEEAVVGPSVSGEEDEEGDLSTLRAGQTEVDASKARRPSAGGGSGCPTEAAVPVGAAEPEAEAEVMGAPSGAAGVLGDLSEEAEDEKEKEKGQESEEKTESIPVGGEEPSSSSRQSPAAVAGAEERKVEEADEEGEMDLDLLESGLVPPFEVPLRGEGIAGSPAAAGEMIMEETAEEEDESLALEPKALSVSSSRK</sequence>
<keyword evidence="6" id="KW-0769">Symport</keyword>
<evidence type="ECO:0000256" key="2">
    <source>
        <dbReference type="ARBA" id="ARBA00022448"/>
    </source>
</evidence>
<dbReference type="GO" id="GO:0005886">
    <property type="term" value="C:plasma membrane"/>
    <property type="evidence" value="ECO:0007669"/>
    <property type="project" value="TreeGrafter"/>
</dbReference>
<dbReference type="EMBL" id="CDMZ01003385">
    <property type="protein sequence ID" value="CEM46170.1"/>
    <property type="molecule type" value="Genomic_DNA"/>
</dbReference>
<dbReference type="GO" id="GO:0035725">
    <property type="term" value="P:sodium ion transmembrane transport"/>
    <property type="evidence" value="ECO:0007669"/>
    <property type="project" value="TreeGrafter"/>
</dbReference>
<dbReference type="Pfam" id="PF00209">
    <property type="entry name" value="SNF"/>
    <property type="match status" value="1"/>
</dbReference>
<evidence type="ECO:0000256" key="8">
    <source>
        <dbReference type="SAM" id="Phobius"/>
    </source>
</evidence>
<keyword evidence="3 6" id="KW-0812">Transmembrane</keyword>
<feature type="transmembrane region" description="Helical" evidence="8">
    <location>
        <begin position="60"/>
        <end position="81"/>
    </location>
</feature>
<name>A0A0G4HPM2_9ALVE</name>
<dbReference type="VEuPathDB" id="CryptoDB:Cvel_29853"/>
<evidence type="ECO:0000256" key="3">
    <source>
        <dbReference type="ARBA" id="ARBA00022692"/>
    </source>
</evidence>
<dbReference type="PANTHER" id="PTHR11616">
    <property type="entry name" value="SODIUM/CHLORIDE DEPENDENT TRANSPORTER"/>
    <property type="match status" value="1"/>
</dbReference>
<dbReference type="SUPFAM" id="SSF161070">
    <property type="entry name" value="SNF-like"/>
    <property type="match status" value="1"/>
</dbReference>
<reference evidence="9" key="1">
    <citation type="submission" date="2014-11" db="EMBL/GenBank/DDBJ databases">
        <authorList>
            <person name="Otto D Thomas"/>
            <person name="Naeem Raeece"/>
        </authorList>
    </citation>
    <scope>NUCLEOTIDE SEQUENCE</scope>
</reference>
<feature type="compositionally biased region" description="Basic and acidic residues" evidence="7">
    <location>
        <begin position="660"/>
        <end position="674"/>
    </location>
</feature>
<dbReference type="GO" id="GO:0015293">
    <property type="term" value="F:symporter activity"/>
    <property type="evidence" value="ECO:0007669"/>
    <property type="project" value="UniProtKB-KW"/>
</dbReference>
<feature type="transmembrane region" description="Helical" evidence="8">
    <location>
        <begin position="487"/>
        <end position="509"/>
    </location>
</feature>
<dbReference type="PRINTS" id="PR00176">
    <property type="entry name" value="NANEUSMPORT"/>
</dbReference>